<dbReference type="GO" id="GO:0008270">
    <property type="term" value="F:zinc ion binding"/>
    <property type="evidence" value="ECO:0007669"/>
    <property type="project" value="UniProtKB-KW"/>
</dbReference>
<feature type="region of interest" description="Disordered" evidence="2">
    <location>
        <begin position="243"/>
        <end position="271"/>
    </location>
</feature>
<dbReference type="Proteomes" id="UP000311382">
    <property type="component" value="Unassembled WGS sequence"/>
</dbReference>
<feature type="compositionally biased region" description="Acidic residues" evidence="2">
    <location>
        <begin position="246"/>
        <end position="257"/>
    </location>
</feature>
<dbReference type="PROSITE" id="PS50157">
    <property type="entry name" value="ZINC_FINGER_C2H2_2"/>
    <property type="match status" value="1"/>
</dbReference>
<name>A0A5C5FX12_9BASI</name>
<feature type="region of interest" description="Disordered" evidence="2">
    <location>
        <begin position="1"/>
        <end position="77"/>
    </location>
</feature>
<dbReference type="STRING" id="5288.A0A5C5FX12"/>
<comment type="caution">
    <text evidence="4">The sequence shown here is derived from an EMBL/GenBank/DDBJ whole genome shotgun (WGS) entry which is preliminary data.</text>
</comment>
<dbReference type="PROSITE" id="PS00028">
    <property type="entry name" value="ZINC_FINGER_C2H2_1"/>
    <property type="match status" value="1"/>
</dbReference>
<dbReference type="OrthoDB" id="2525897at2759"/>
<dbReference type="InterPro" id="IPR013087">
    <property type="entry name" value="Znf_C2H2_type"/>
</dbReference>
<evidence type="ECO:0000256" key="1">
    <source>
        <dbReference type="PROSITE-ProRule" id="PRU00042"/>
    </source>
</evidence>
<gene>
    <name evidence="4" type="ORF">DMC30DRAFT_447192</name>
</gene>
<accession>A0A5C5FX12</accession>
<keyword evidence="1" id="KW-0862">Zinc</keyword>
<evidence type="ECO:0000256" key="2">
    <source>
        <dbReference type="SAM" id="MobiDB-lite"/>
    </source>
</evidence>
<protein>
    <recommendedName>
        <fullName evidence="3">C2H2-type domain-containing protein</fullName>
    </recommendedName>
</protein>
<feature type="compositionally biased region" description="Low complexity" evidence="2">
    <location>
        <begin position="308"/>
        <end position="323"/>
    </location>
</feature>
<keyword evidence="1" id="KW-0479">Metal-binding</keyword>
<keyword evidence="5" id="KW-1185">Reference proteome</keyword>
<evidence type="ECO:0000313" key="4">
    <source>
        <dbReference type="EMBL" id="TNY20271.1"/>
    </source>
</evidence>
<feature type="region of interest" description="Disordered" evidence="2">
    <location>
        <begin position="107"/>
        <end position="133"/>
    </location>
</feature>
<evidence type="ECO:0000313" key="5">
    <source>
        <dbReference type="Proteomes" id="UP000311382"/>
    </source>
</evidence>
<organism evidence="4 5">
    <name type="scientific">Rhodotorula diobovata</name>
    <dbReference type="NCBI Taxonomy" id="5288"/>
    <lineage>
        <taxon>Eukaryota</taxon>
        <taxon>Fungi</taxon>
        <taxon>Dikarya</taxon>
        <taxon>Basidiomycota</taxon>
        <taxon>Pucciniomycotina</taxon>
        <taxon>Microbotryomycetes</taxon>
        <taxon>Sporidiobolales</taxon>
        <taxon>Sporidiobolaceae</taxon>
        <taxon>Rhodotorula</taxon>
    </lineage>
</organism>
<keyword evidence="1" id="KW-0863">Zinc-finger</keyword>
<evidence type="ECO:0000259" key="3">
    <source>
        <dbReference type="PROSITE" id="PS50157"/>
    </source>
</evidence>
<feature type="region of interest" description="Disordered" evidence="2">
    <location>
        <begin position="302"/>
        <end position="341"/>
    </location>
</feature>
<dbReference type="EMBL" id="SOZI01000071">
    <property type="protein sequence ID" value="TNY20271.1"/>
    <property type="molecule type" value="Genomic_DNA"/>
</dbReference>
<proteinExistence type="predicted"/>
<feature type="compositionally biased region" description="Polar residues" evidence="2">
    <location>
        <begin position="63"/>
        <end position="77"/>
    </location>
</feature>
<dbReference type="AlphaFoldDB" id="A0A5C5FX12"/>
<reference evidence="4 5" key="1">
    <citation type="submission" date="2019-03" db="EMBL/GenBank/DDBJ databases">
        <title>Rhodosporidium diobovatum UCD-FST 08-225 genome sequencing, assembly, and annotation.</title>
        <authorList>
            <person name="Fakankun I.U."/>
            <person name="Fristensky B."/>
            <person name="Levin D.B."/>
        </authorList>
    </citation>
    <scope>NUCLEOTIDE SEQUENCE [LARGE SCALE GENOMIC DNA]</scope>
    <source>
        <strain evidence="4 5">UCD-FST 08-225</strain>
    </source>
</reference>
<sequence>MASSYGTRKYSAIHSPQVATTPLPISATAPYSPQVHAAGSPLLGTSVGKQKRPGMGPAKSTRRLSTSTQAQLRPGALSQSVPVSLISAGARARSSSVSQTHAHAHFHAEEDLGDQGSLDQAAPTKGKRKDKGQTYECEKCSKVYRHSTCLTKHRWEHTEHWKEASKLLLSKHQQVQLLEGAAILAAASAGSSLPDEKSFWPAAVSPPSSGLLGAAQGIHSLSFGSPRWGPSSLVSDVGDYDRSELDDIESDDDDDMSPEPRSGSADDQEDQEMENGMFTLDLEGSGELPPASPLPMQHARLINGARTSDAASSDASSSRASSRPGMRSMDSAYGSIGRSSLLKGGAPALGATAAAVEGNALGVTGATPPTSLLGSQQHLQATRAVQGFFVPGQGQ</sequence>
<feature type="domain" description="C2H2-type" evidence="3">
    <location>
        <begin position="135"/>
        <end position="162"/>
    </location>
</feature>